<gene>
    <name evidence="2" type="ORF">ROI90_10085</name>
</gene>
<reference evidence="2 3" key="1">
    <citation type="submission" date="2023-10" db="EMBL/GenBank/DDBJ databases">
        <title>Hymenobacter endophyticus sp. nov., an isolate from the leaf tissues of wheat.</title>
        <authorList>
            <person name="Dai Y."/>
        </authorList>
    </citation>
    <scope>NUCLEOTIDE SEQUENCE [LARGE SCALE GENOMIC DNA]</scope>
    <source>
        <strain evidence="2 3">ZK17L-C2</strain>
    </source>
</reference>
<organism evidence="2 3">
    <name type="scientific">Hymenobacter endophyticus</name>
    <dbReference type="NCBI Taxonomy" id="3076335"/>
    <lineage>
        <taxon>Bacteria</taxon>
        <taxon>Pseudomonadati</taxon>
        <taxon>Bacteroidota</taxon>
        <taxon>Cytophagia</taxon>
        <taxon>Cytophagales</taxon>
        <taxon>Hymenobacteraceae</taxon>
        <taxon>Hymenobacter</taxon>
    </lineage>
</organism>
<comment type="caution">
    <text evidence="2">The sequence shown here is derived from an EMBL/GenBank/DDBJ whole genome shotgun (WGS) entry which is preliminary data.</text>
</comment>
<evidence type="ECO:0000313" key="2">
    <source>
        <dbReference type="EMBL" id="MDU0370742.1"/>
    </source>
</evidence>
<protein>
    <submittedName>
        <fullName evidence="2">Outer membrane beta-barrel protein</fullName>
    </submittedName>
</protein>
<keyword evidence="3" id="KW-1185">Reference proteome</keyword>
<dbReference type="RefSeq" id="WP_315998221.1">
    <property type="nucleotide sequence ID" value="NZ_JAWDJT010000005.1"/>
</dbReference>
<dbReference type="EMBL" id="JAWDJT010000005">
    <property type="protein sequence ID" value="MDU0370742.1"/>
    <property type="molecule type" value="Genomic_DNA"/>
</dbReference>
<evidence type="ECO:0000313" key="3">
    <source>
        <dbReference type="Proteomes" id="UP001250698"/>
    </source>
</evidence>
<keyword evidence="1" id="KW-0732">Signal</keyword>
<evidence type="ECO:0000256" key="1">
    <source>
        <dbReference type="SAM" id="SignalP"/>
    </source>
</evidence>
<proteinExistence type="predicted"/>
<feature type="chain" id="PRO_5045571734" evidence="1">
    <location>
        <begin position="18"/>
        <end position="253"/>
    </location>
</feature>
<name>A0ABU3TH84_9BACT</name>
<feature type="signal peptide" evidence="1">
    <location>
        <begin position="1"/>
        <end position="17"/>
    </location>
</feature>
<sequence length="253" mass="28299">MLKVVPTALLLTVLAYSAQGQVQVKFEPLHAPTLRYGLRAGGQVMGVSRQQYSHTYWYNGATTEVPQVGLWGGNIGIAAEADFGWLALQPAVLFMQKGYCFQVSRTETIRGMSFRNSRLDKQRVNYLEVPVNAVITIKGIQLLAGPYVSVGVGGRYWDETSYPMGSEYSRDYQQYHYAGSGKVRFGDNPQGNASEAYVERRLDAGYNLGLGYRHNSWQVQPTYSRSIRSTSRLSSEKTWSAQLNLTYFFSPAS</sequence>
<accession>A0ABU3TH84</accession>
<dbReference type="Proteomes" id="UP001250698">
    <property type="component" value="Unassembled WGS sequence"/>
</dbReference>